<protein>
    <submittedName>
        <fullName evidence="1">rRNA biogenesis protein rrp5</fullName>
    </submittedName>
</protein>
<evidence type="ECO:0000313" key="2">
    <source>
        <dbReference type="Proteomes" id="UP000422764"/>
    </source>
</evidence>
<dbReference type="EMBL" id="CP046522">
    <property type="protein sequence ID" value="QGU95417.1"/>
    <property type="molecule type" value="Genomic_DNA"/>
</dbReference>
<dbReference type="AlphaFoldDB" id="A0A6I6F4E4"/>
<reference evidence="1 2" key="1">
    <citation type="submission" date="2019-12" db="EMBL/GenBank/DDBJ databases">
        <title>Genome sequenceing of Clostridium bovifaecis.</title>
        <authorList>
            <person name="Yao Y."/>
        </authorList>
    </citation>
    <scope>NUCLEOTIDE SEQUENCE [LARGE SCALE GENOMIC DNA]</scope>
    <source>
        <strain evidence="1 2">BXX</strain>
    </source>
</reference>
<proteinExistence type="predicted"/>
<accession>A0A6I6F4E4</accession>
<evidence type="ECO:0000313" key="1">
    <source>
        <dbReference type="EMBL" id="QGU95417.1"/>
    </source>
</evidence>
<dbReference type="Proteomes" id="UP000422764">
    <property type="component" value="Chromosome"/>
</dbReference>
<gene>
    <name evidence="1" type="ORF">GOM49_10245</name>
</gene>
<keyword evidence="2" id="KW-1185">Reference proteome</keyword>
<name>A0A6I6F4E4_9CLOT</name>
<organism evidence="1 2">
    <name type="scientific">Clostridium bovifaecis</name>
    <dbReference type="NCBI Taxonomy" id="2184719"/>
    <lineage>
        <taxon>Bacteria</taxon>
        <taxon>Bacillati</taxon>
        <taxon>Bacillota</taxon>
        <taxon>Clostridia</taxon>
        <taxon>Eubacteriales</taxon>
        <taxon>Clostridiaceae</taxon>
        <taxon>Clostridium</taxon>
    </lineage>
</organism>
<sequence>MNINIELKIKAPEVMAAILALAESLTQMKLEVEGLGVRNEKEDKEIKENREITALKDKTITLKELREKLVPLTQSGKRLEVKALIESFGASKLTEVKEEDYEALLKQVESI</sequence>